<name>A0ABT8FKA6_9ACTN</name>
<protein>
    <submittedName>
        <fullName evidence="11">Cation:proton antiporter</fullName>
    </submittedName>
</protein>
<feature type="transmembrane region" description="Helical" evidence="9">
    <location>
        <begin position="61"/>
        <end position="82"/>
    </location>
</feature>
<keyword evidence="4 9" id="KW-0812">Transmembrane</keyword>
<gene>
    <name evidence="11" type="ORF">QWY28_18375</name>
</gene>
<dbReference type="InterPro" id="IPR006153">
    <property type="entry name" value="Cation/H_exchanger_TM"/>
</dbReference>
<dbReference type="EMBL" id="JAUHJQ010000009">
    <property type="protein sequence ID" value="MDN4174935.1"/>
    <property type="molecule type" value="Genomic_DNA"/>
</dbReference>
<keyword evidence="12" id="KW-1185">Reference proteome</keyword>
<feature type="transmembrane region" description="Helical" evidence="9">
    <location>
        <begin position="395"/>
        <end position="416"/>
    </location>
</feature>
<dbReference type="RefSeq" id="WP_300954035.1">
    <property type="nucleotide sequence ID" value="NZ_JAUHJQ010000009.1"/>
</dbReference>
<keyword evidence="6" id="KW-0406">Ion transport</keyword>
<evidence type="ECO:0000256" key="4">
    <source>
        <dbReference type="ARBA" id="ARBA00022692"/>
    </source>
</evidence>
<evidence type="ECO:0000256" key="7">
    <source>
        <dbReference type="ARBA" id="ARBA00023136"/>
    </source>
</evidence>
<feature type="transmembrane region" description="Helical" evidence="9">
    <location>
        <begin position="253"/>
        <end position="280"/>
    </location>
</feature>
<feature type="transmembrane region" description="Helical" evidence="9">
    <location>
        <begin position="181"/>
        <end position="202"/>
    </location>
</feature>
<evidence type="ECO:0000259" key="10">
    <source>
        <dbReference type="Pfam" id="PF00999"/>
    </source>
</evidence>
<keyword evidence="5 9" id="KW-1133">Transmembrane helix</keyword>
<sequence>MVTSDVVYVVAGGALLLAIVLPELLSRWAVSSPMVLVGVGMLLGLTSLPDGLPLDPQANRAVIEHVTELVVIVALMGVGLAIDRPLLVRRISSWRPWGPTWRLLTIGMPLSIAAVTLLGWWWAGLPLAAALLLGGALAPTDPVLASDVQVAGPRTGEEHEVDEEDELRFTLTSEAGLNDGLAFPFVYLAILVAHEGVGLDLLPTWIGFYLVGKVLIGVAAGILVGRVLAYVAFRSESASLRVAERGESLLALAALVAAYGVGEVAQGYGFLAVFACAMTFRSAERSHDYHAAMHDVAERLERLLTLFVLLVLGIALTRGLLESLDLRGVAIGLGLIFVIRPLTGALALAAWRRAPYPGMTRGEKWAAAFFGVRGIGSLYYLAYAAGESDELGTDWLWSTVGFTIVASVLVHGVLATPVMARVGRSRDAAAKRQAEAEAEEQEERSSPGS</sequence>
<reference evidence="11" key="1">
    <citation type="submission" date="2023-06" db="EMBL/GenBank/DDBJ databases">
        <title>Draft genome sequence of Nocardioides sp. SOB77.</title>
        <authorList>
            <person name="Zhang G."/>
        </authorList>
    </citation>
    <scope>NUCLEOTIDE SEQUENCE</scope>
    <source>
        <strain evidence="11">SOB77</strain>
    </source>
</reference>
<feature type="transmembrane region" description="Helical" evidence="9">
    <location>
        <begin position="6"/>
        <end position="25"/>
    </location>
</feature>
<accession>A0ABT8FKA6</accession>
<keyword evidence="7 9" id="KW-0472">Membrane</keyword>
<evidence type="ECO:0000256" key="9">
    <source>
        <dbReference type="SAM" id="Phobius"/>
    </source>
</evidence>
<evidence type="ECO:0000313" key="11">
    <source>
        <dbReference type="EMBL" id="MDN4174935.1"/>
    </source>
</evidence>
<keyword evidence="3" id="KW-0050">Antiport</keyword>
<comment type="caution">
    <text evidence="11">The sequence shown here is derived from an EMBL/GenBank/DDBJ whole genome shotgun (WGS) entry which is preliminary data.</text>
</comment>
<feature type="region of interest" description="Disordered" evidence="8">
    <location>
        <begin position="430"/>
        <end position="449"/>
    </location>
</feature>
<feature type="transmembrane region" description="Helical" evidence="9">
    <location>
        <begin position="214"/>
        <end position="233"/>
    </location>
</feature>
<evidence type="ECO:0000256" key="1">
    <source>
        <dbReference type="ARBA" id="ARBA00004651"/>
    </source>
</evidence>
<evidence type="ECO:0000256" key="8">
    <source>
        <dbReference type="SAM" id="MobiDB-lite"/>
    </source>
</evidence>
<feature type="domain" description="Cation/H+ exchanger transmembrane" evidence="10">
    <location>
        <begin position="17"/>
        <end position="420"/>
    </location>
</feature>
<dbReference type="Pfam" id="PF00999">
    <property type="entry name" value="Na_H_Exchanger"/>
    <property type="match status" value="1"/>
</dbReference>
<dbReference type="PANTHER" id="PTHR32507:SF8">
    <property type="entry name" value="CNH1P"/>
    <property type="match status" value="1"/>
</dbReference>
<feature type="transmembrane region" description="Helical" evidence="9">
    <location>
        <begin position="329"/>
        <end position="351"/>
    </location>
</feature>
<organism evidence="11 12">
    <name type="scientific">Nocardioides oceani</name>
    <dbReference type="NCBI Taxonomy" id="3058369"/>
    <lineage>
        <taxon>Bacteria</taxon>
        <taxon>Bacillati</taxon>
        <taxon>Actinomycetota</taxon>
        <taxon>Actinomycetes</taxon>
        <taxon>Propionibacteriales</taxon>
        <taxon>Nocardioidaceae</taxon>
        <taxon>Nocardioides</taxon>
    </lineage>
</organism>
<dbReference type="PANTHER" id="PTHR32507">
    <property type="entry name" value="NA(+)/H(+) ANTIPORTER 1"/>
    <property type="match status" value="1"/>
</dbReference>
<comment type="subcellular location">
    <subcellularLocation>
        <location evidence="1">Cell membrane</location>
        <topology evidence="1">Multi-pass membrane protein</topology>
    </subcellularLocation>
</comment>
<evidence type="ECO:0000256" key="2">
    <source>
        <dbReference type="ARBA" id="ARBA00022448"/>
    </source>
</evidence>
<feature type="transmembrane region" description="Helical" evidence="9">
    <location>
        <begin position="363"/>
        <end position="383"/>
    </location>
</feature>
<evidence type="ECO:0000256" key="3">
    <source>
        <dbReference type="ARBA" id="ARBA00022449"/>
    </source>
</evidence>
<evidence type="ECO:0000313" key="12">
    <source>
        <dbReference type="Proteomes" id="UP001168620"/>
    </source>
</evidence>
<evidence type="ECO:0000256" key="5">
    <source>
        <dbReference type="ARBA" id="ARBA00022989"/>
    </source>
</evidence>
<feature type="transmembrane region" description="Helical" evidence="9">
    <location>
        <begin position="300"/>
        <end position="317"/>
    </location>
</feature>
<dbReference type="Proteomes" id="UP001168620">
    <property type="component" value="Unassembled WGS sequence"/>
</dbReference>
<feature type="transmembrane region" description="Helical" evidence="9">
    <location>
        <begin position="103"/>
        <end position="123"/>
    </location>
</feature>
<evidence type="ECO:0000256" key="6">
    <source>
        <dbReference type="ARBA" id="ARBA00023065"/>
    </source>
</evidence>
<keyword evidence="2" id="KW-0813">Transport</keyword>
<proteinExistence type="predicted"/>